<evidence type="ECO:0000313" key="2">
    <source>
        <dbReference type="EMBL" id="MBR0799086.1"/>
    </source>
</evidence>
<name>A0ABS5FQK4_9BRAD</name>
<organism evidence="2 3">
    <name type="scientific">Bradyrhizobium jicamae</name>
    <dbReference type="NCBI Taxonomy" id="280332"/>
    <lineage>
        <taxon>Bacteria</taxon>
        <taxon>Pseudomonadati</taxon>
        <taxon>Pseudomonadota</taxon>
        <taxon>Alphaproteobacteria</taxon>
        <taxon>Hyphomicrobiales</taxon>
        <taxon>Nitrobacteraceae</taxon>
        <taxon>Bradyrhizobium</taxon>
    </lineage>
</organism>
<keyword evidence="3" id="KW-1185">Reference proteome</keyword>
<dbReference type="InterPro" id="IPR037401">
    <property type="entry name" value="SnoaL-like"/>
</dbReference>
<dbReference type="EMBL" id="JAFCJH010000034">
    <property type="protein sequence ID" value="MBR0799086.1"/>
    <property type="molecule type" value="Genomic_DNA"/>
</dbReference>
<comment type="caution">
    <text evidence="2">The sequence shown here is derived from an EMBL/GenBank/DDBJ whole genome shotgun (WGS) entry which is preliminary data.</text>
</comment>
<gene>
    <name evidence="2" type="ORF">JQ615_27230</name>
</gene>
<protein>
    <submittedName>
        <fullName evidence="2">Nuclear transport factor 2 family protein</fullName>
    </submittedName>
</protein>
<accession>A0ABS5FQK4</accession>
<sequence length="230" mass="25499">MSLSTLPQPIKAFLQATANRDRAGVLSSFADDAVLIDFGKEHRGDEIAHWADNLYLGSNVRVHPLHTEQRDGHTVLTVAVDGDYAALGVTEPFQLDWHIDLAGDRIARLRMVEKKPNLPAPVLGFVQAMNMYDLDGMVSRFAADAIANDQMRHYESRDAIRTWLAKEIAGDRVTMFVTEILHHQGGVAVLAKVTGDYDKTGLPDPLELRFYFTLAGDAIVQLVIVPVKRP</sequence>
<evidence type="ECO:0000259" key="1">
    <source>
        <dbReference type="Pfam" id="PF12680"/>
    </source>
</evidence>
<dbReference type="InterPro" id="IPR032710">
    <property type="entry name" value="NTF2-like_dom_sf"/>
</dbReference>
<dbReference type="Gene3D" id="3.10.450.50">
    <property type="match status" value="2"/>
</dbReference>
<dbReference type="Proteomes" id="UP001315278">
    <property type="component" value="Unassembled WGS sequence"/>
</dbReference>
<reference evidence="3" key="1">
    <citation type="journal article" date="2021" name="ISME J.">
        <title>Evolutionary origin and ecological implication of a unique nif island in free-living Bradyrhizobium lineages.</title>
        <authorList>
            <person name="Tao J."/>
        </authorList>
    </citation>
    <scope>NUCLEOTIDE SEQUENCE [LARGE SCALE GENOMIC DNA]</scope>
    <source>
        <strain evidence="3">SZCCT0434</strain>
    </source>
</reference>
<dbReference type="RefSeq" id="WP_212494064.1">
    <property type="nucleotide sequence ID" value="NZ_JAFCJH010000034.1"/>
</dbReference>
<evidence type="ECO:0000313" key="3">
    <source>
        <dbReference type="Proteomes" id="UP001315278"/>
    </source>
</evidence>
<dbReference type="SUPFAM" id="SSF54427">
    <property type="entry name" value="NTF2-like"/>
    <property type="match status" value="2"/>
</dbReference>
<proteinExistence type="predicted"/>
<feature type="domain" description="SnoaL-like" evidence="1">
    <location>
        <begin position="124"/>
        <end position="221"/>
    </location>
</feature>
<dbReference type="Pfam" id="PF12680">
    <property type="entry name" value="SnoaL_2"/>
    <property type="match status" value="1"/>
</dbReference>